<gene>
    <name evidence="3" type="ORF">IAB88_04815</name>
</gene>
<dbReference type="Proteomes" id="UP000823598">
    <property type="component" value="Unassembled WGS sequence"/>
</dbReference>
<reference evidence="3" key="2">
    <citation type="journal article" date="2021" name="PeerJ">
        <title>Extensive microbial diversity within the chicken gut microbiome revealed by metagenomics and culture.</title>
        <authorList>
            <person name="Gilroy R."/>
            <person name="Ravi A."/>
            <person name="Getino M."/>
            <person name="Pursley I."/>
            <person name="Horton D.L."/>
            <person name="Alikhan N.F."/>
            <person name="Baker D."/>
            <person name="Gharbi K."/>
            <person name="Hall N."/>
            <person name="Watson M."/>
            <person name="Adriaenssens E.M."/>
            <person name="Foster-Nyarko E."/>
            <person name="Jarju S."/>
            <person name="Secka A."/>
            <person name="Antonio M."/>
            <person name="Oren A."/>
            <person name="Chaudhuri R.R."/>
            <person name="La Ragione R."/>
            <person name="Hildebrand F."/>
            <person name="Pallen M.J."/>
        </authorList>
    </citation>
    <scope>NUCLEOTIDE SEQUENCE</scope>
    <source>
        <strain evidence="3">6919</strain>
    </source>
</reference>
<dbReference type="Gene3D" id="2.60.40.10">
    <property type="entry name" value="Immunoglobulins"/>
    <property type="match status" value="1"/>
</dbReference>
<keyword evidence="1" id="KW-0732">Signal</keyword>
<dbReference type="PROSITE" id="PS51257">
    <property type="entry name" value="PROKAR_LIPOPROTEIN"/>
    <property type="match status" value="1"/>
</dbReference>
<accession>A0A9D9IQ20</accession>
<dbReference type="Pfam" id="PF18911">
    <property type="entry name" value="PKD_4"/>
    <property type="match status" value="1"/>
</dbReference>
<evidence type="ECO:0000313" key="4">
    <source>
        <dbReference type="Proteomes" id="UP000823598"/>
    </source>
</evidence>
<sequence length="564" mass="62930">MKKLLRNISFVAVLLTGLSACTEADPEYTDFPSKDVDFIYSVAPNSDGEVEYALDYYVVSTIQFTNTSAKDGSVTWDFGDGVTSNEENPQHKYAKAGNYNVKLTVEGVGSRTYPLMIYDIAPVLSIKEQSSDIITINDVTVDFDIFLPNPENKRVKYDWIFPEGTMTEDGQEITTFSGYADENGNVEYPGKLKFRNIGSQRITIQTTFDIDGENRRLEDSYVNVQVGADKEYPTLYYAVLDGNINAMKIIPADQLPEGTKNLPFDMGVSSGSMPFNLVYYDDVEGNGWIYILDAGKQYTYINDEAGTNGDGRINVMSVDGSSVNVMVTNVGQTAFNDPFYGCIDGDNMLYSDRNTGLRTTSLSARGETEKSNYFVQNDQLGYYSRTIAYGSITTGIYKDSKGMYWWGKCYAGQCILRFKSTDIVTDYASASEPYEPVLASTTLKAFTLDEDRNALYVWRTKTNGGFYKYDIPAESATVTRDQFTFSEEMDADPINTTADEGVYVTQFAVDKESGNVYFGFNSVDKDYTTGLKYFDYANNKIVDVPAVTDKILGIVVNNNKSKLF</sequence>
<dbReference type="InterPro" id="IPR035986">
    <property type="entry name" value="PKD_dom_sf"/>
</dbReference>
<dbReference type="EMBL" id="JADIMC010000056">
    <property type="protein sequence ID" value="MBO8476295.1"/>
    <property type="molecule type" value="Genomic_DNA"/>
</dbReference>
<name>A0A9D9IQ20_9BACT</name>
<protein>
    <submittedName>
        <fullName evidence="3">PKD domain-containing protein</fullName>
    </submittedName>
</protein>
<dbReference type="InterPro" id="IPR013783">
    <property type="entry name" value="Ig-like_fold"/>
</dbReference>
<comment type="caution">
    <text evidence="3">The sequence shown here is derived from an EMBL/GenBank/DDBJ whole genome shotgun (WGS) entry which is preliminary data.</text>
</comment>
<evidence type="ECO:0000313" key="3">
    <source>
        <dbReference type="EMBL" id="MBO8476295.1"/>
    </source>
</evidence>
<dbReference type="InterPro" id="IPR022409">
    <property type="entry name" value="PKD/Chitinase_dom"/>
</dbReference>
<evidence type="ECO:0000256" key="1">
    <source>
        <dbReference type="SAM" id="SignalP"/>
    </source>
</evidence>
<proteinExistence type="predicted"/>
<dbReference type="AlphaFoldDB" id="A0A9D9IQ20"/>
<reference evidence="3" key="1">
    <citation type="submission" date="2020-10" db="EMBL/GenBank/DDBJ databases">
        <authorList>
            <person name="Gilroy R."/>
        </authorList>
    </citation>
    <scope>NUCLEOTIDE SEQUENCE</scope>
    <source>
        <strain evidence="3">6919</strain>
    </source>
</reference>
<dbReference type="SUPFAM" id="SSF49299">
    <property type="entry name" value="PKD domain"/>
    <property type="match status" value="1"/>
</dbReference>
<dbReference type="InterPro" id="IPR000601">
    <property type="entry name" value="PKD_dom"/>
</dbReference>
<dbReference type="CDD" id="cd00146">
    <property type="entry name" value="PKD"/>
    <property type="match status" value="1"/>
</dbReference>
<evidence type="ECO:0000259" key="2">
    <source>
        <dbReference type="PROSITE" id="PS50093"/>
    </source>
</evidence>
<dbReference type="PROSITE" id="PS50093">
    <property type="entry name" value="PKD"/>
    <property type="match status" value="1"/>
</dbReference>
<dbReference type="SMART" id="SM00089">
    <property type="entry name" value="PKD"/>
    <property type="match status" value="1"/>
</dbReference>
<feature type="signal peptide" evidence="1">
    <location>
        <begin position="1"/>
        <end position="24"/>
    </location>
</feature>
<feature type="domain" description="PKD" evidence="2">
    <location>
        <begin position="73"/>
        <end position="105"/>
    </location>
</feature>
<feature type="chain" id="PRO_5039613551" evidence="1">
    <location>
        <begin position="25"/>
        <end position="564"/>
    </location>
</feature>
<organism evidence="3 4">
    <name type="scientific">Candidatus Limisoma faecipullorum</name>
    <dbReference type="NCBI Taxonomy" id="2840854"/>
    <lineage>
        <taxon>Bacteria</taxon>
        <taxon>Pseudomonadati</taxon>
        <taxon>Bacteroidota</taxon>
        <taxon>Bacteroidia</taxon>
        <taxon>Bacteroidales</taxon>
        <taxon>Candidatus Limisoma</taxon>
    </lineage>
</organism>